<evidence type="ECO:0000313" key="3">
    <source>
        <dbReference type="Proteomes" id="UP000036000"/>
    </source>
</evidence>
<accession>A0AAC8ZGM8</accession>
<feature type="transmembrane region" description="Helical" evidence="1">
    <location>
        <begin position="42"/>
        <end position="61"/>
    </location>
</feature>
<dbReference type="KEGG" id="lko:ABN16_06180"/>
<dbReference type="RefSeq" id="WP_048733892.1">
    <property type="nucleotide sequence ID" value="NZ_CP012033.1"/>
</dbReference>
<dbReference type="AlphaFoldDB" id="A0AAC8ZGM8"/>
<keyword evidence="1" id="KW-1133">Transmembrane helix</keyword>
<name>A0AAC8ZGM8_9LACO</name>
<gene>
    <name evidence="2" type="ORF">ABN16_06180</name>
</gene>
<sequence>MWLQLSSLPYLQNWRTGFVNFMLIPFINLALLVLIDSQYTNAFNWSVAVAAIVIASGGLAMENMTGLFVMDRDLGIDRELLVQRPFSLAYWGAKVAAAALTSLLSVSVNLLVLLAFGAPVQLLLRAVAMVPLMILSGVVLGFFCGVAAWKNNNPYFYLNLIGALTTIVSGALVVITKYPVWLRLFSRLFPFSQTIGFVITGQSPWYLDLGIDGLWGIAAGLIYLLQLRATLKNSVHVW</sequence>
<keyword evidence="1" id="KW-0812">Transmembrane</keyword>
<feature type="transmembrane region" description="Helical" evidence="1">
    <location>
        <begin position="95"/>
        <end position="116"/>
    </location>
</feature>
<feature type="transmembrane region" description="Helical" evidence="1">
    <location>
        <begin position="213"/>
        <end position="231"/>
    </location>
</feature>
<feature type="transmembrane region" description="Helical" evidence="1">
    <location>
        <begin position="17"/>
        <end position="35"/>
    </location>
</feature>
<keyword evidence="3" id="KW-1185">Reference proteome</keyword>
<reference evidence="2 3" key="1">
    <citation type="submission" date="2015-07" db="EMBL/GenBank/DDBJ databases">
        <title>Lactobacillus korensis/26-25/ whole genome sequencing.</title>
        <authorList>
            <person name="Kim M.K."/>
            <person name="Im W.-T."/>
            <person name="Srinivasan S."/>
            <person name="Lee J.-J."/>
        </authorList>
    </citation>
    <scope>NUCLEOTIDE SEQUENCE [LARGE SCALE GENOMIC DNA]</scope>
    <source>
        <strain evidence="2 3">26-25</strain>
    </source>
</reference>
<proteinExistence type="predicted"/>
<protein>
    <submittedName>
        <fullName evidence="2">Uncharacterized protein</fullName>
    </submittedName>
</protein>
<dbReference type="EMBL" id="CP012033">
    <property type="protein sequence ID" value="AKP64617.1"/>
    <property type="molecule type" value="Genomic_DNA"/>
</dbReference>
<keyword evidence="1" id="KW-0472">Membrane</keyword>
<evidence type="ECO:0000313" key="2">
    <source>
        <dbReference type="EMBL" id="AKP64617.1"/>
    </source>
</evidence>
<evidence type="ECO:0000256" key="1">
    <source>
        <dbReference type="SAM" id="Phobius"/>
    </source>
</evidence>
<organism evidence="2 3">
    <name type="scientific">Levilactobacillus koreensis</name>
    <dbReference type="NCBI Taxonomy" id="637971"/>
    <lineage>
        <taxon>Bacteria</taxon>
        <taxon>Bacillati</taxon>
        <taxon>Bacillota</taxon>
        <taxon>Bacilli</taxon>
        <taxon>Lactobacillales</taxon>
        <taxon>Lactobacillaceae</taxon>
        <taxon>Levilactobacillus</taxon>
    </lineage>
</organism>
<feature type="transmembrane region" description="Helical" evidence="1">
    <location>
        <begin position="123"/>
        <end position="149"/>
    </location>
</feature>
<dbReference type="Proteomes" id="UP000036000">
    <property type="component" value="Chromosome"/>
</dbReference>
<feature type="transmembrane region" description="Helical" evidence="1">
    <location>
        <begin position="155"/>
        <end position="176"/>
    </location>
</feature>